<name>A0A1H4IUK6_9BACT</name>
<protein>
    <submittedName>
        <fullName evidence="2">Uncharacterized protein</fullName>
    </submittedName>
</protein>
<accession>A0A1H4IUK6</accession>
<gene>
    <name evidence="2" type="ORF">SAMN05443244_0101</name>
</gene>
<feature type="region of interest" description="Disordered" evidence="1">
    <location>
        <begin position="1"/>
        <end position="33"/>
    </location>
</feature>
<organism evidence="2 3">
    <name type="scientific">Terriglobus roseus</name>
    <dbReference type="NCBI Taxonomy" id="392734"/>
    <lineage>
        <taxon>Bacteria</taxon>
        <taxon>Pseudomonadati</taxon>
        <taxon>Acidobacteriota</taxon>
        <taxon>Terriglobia</taxon>
        <taxon>Terriglobales</taxon>
        <taxon>Acidobacteriaceae</taxon>
        <taxon>Terriglobus</taxon>
    </lineage>
</organism>
<dbReference type="RefSeq" id="WP_074651852.1">
    <property type="nucleotide sequence ID" value="NZ_FNSD01000001.1"/>
</dbReference>
<dbReference type="EMBL" id="FNSD01000001">
    <property type="protein sequence ID" value="SEB37811.1"/>
    <property type="molecule type" value="Genomic_DNA"/>
</dbReference>
<evidence type="ECO:0000256" key="1">
    <source>
        <dbReference type="SAM" id="MobiDB-lite"/>
    </source>
</evidence>
<dbReference type="AlphaFoldDB" id="A0A1H4IUK6"/>
<sequence length="107" mass="11864">MSIAAHATTLGSHADFTPKSRQPRAPVIRRRTTPTQGRALEILGHAVEYLADSRLYEQIENPSDGAAIRTLMSCSRKVFAECELIQSWHQRAQLALMHLLNLPVTGS</sequence>
<evidence type="ECO:0000313" key="3">
    <source>
        <dbReference type="Proteomes" id="UP000182409"/>
    </source>
</evidence>
<evidence type="ECO:0000313" key="2">
    <source>
        <dbReference type="EMBL" id="SEB37811.1"/>
    </source>
</evidence>
<reference evidence="2 3" key="1">
    <citation type="submission" date="2016-10" db="EMBL/GenBank/DDBJ databases">
        <authorList>
            <person name="de Groot N.N."/>
        </authorList>
    </citation>
    <scope>NUCLEOTIDE SEQUENCE [LARGE SCALE GENOMIC DNA]</scope>
    <source>
        <strain evidence="2 3">AB35.6</strain>
    </source>
</reference>
<dbReference type="OrthoDB" id="123223at2"/>
<dbReference type="Proteomes" id="UP000182409">
    <property type="component" value="Unassembled WGS sequence"/>
</dbReference>
<proteinExistence type="predicted"/>